<reference evidence="3" key="1">
    <citation type="journal article" date="2019" name="bioRxiv">
        <title>The Genome of the Zebra Mussel, Dreissena polymorpha: A Resource for Invasive Species Research.</title>
        <authorList>
            <person name="McCartney M.A."/>
            <person name="Auch B."/>
            <person name="Kono T."/>
            <person name="Mallez S."/>
            <person name="Zhang Y."/>
            <person name="Obille A."/>
            <person name="Becker A."/>
            <person name="Abrahante J.E."/>
            <person name="Garbe J."/>
            <person name="Badalamenti J.P."/>
            <person name="Herman A."/>
            <person name="Mangelson H."/>
            <person name="Liachko I."/>
            <person name="Sullivan S."/>
            <person name="Sone E.D."/>
            <person name="Koren S."/>
            <person name="Silverstein K.A.T."/>
            <person name="Beckman K.B."/>
            <person name="Gohl D.M."/>
        </authorList>
    </citation>
    <scope>NUCLEOTIDE SEQUENCE</scope>
    <source>
        <strain evidence="3">Duluth1</strain>
        <tissue evidence="3">Whole animal</tissue>
    </source>
</reference>
<evidence type="ECO:0000313" key="4">
    <source>
        <dbReference type="Proteomes" id="UP000828390"/>
    </source>
</evidence>
<feature type="domain" description="Mutator-like transposase" evidence="2">
    <location>
        <begin position="54"/>
        <end position="130"/>
    </location>
</feature>
<keyword evidence="4" id="KW-1185">Reference proteome</keyword>
<feature type="region of interest" description="Disordered" evidence="1">
    <location>
        <begin position="194"/>
        <end position="229"/>
    </location>
</feature>
<sequence>MGTVQAKLCNSDWHFYGIIEVNRVAYGKQHHLKIRGMPCFDVNTKLGTVIAVNRVAYGKQHHLKIRGMPCFDVNTKLGTAMKVSLGRPVKVNNFLTTLNITLIANRNLKKMEARAGEAIKKISTASSNKAEIDDYEKEMDSRYIDHDWQMTSIDFKVIRRRIMKLHRYIDHDWQMTSINFQVTSDLYNFPVQPDPSLLENDARPETDYQSPSILKGEVEEAVRSPREGK</sequence>
<name>A0A9D4KIT5_DREPO</name>
<accession>A0A9D4KIT5</accession>
<protein>
    <recommendedName>
        <fullName evidence="2">Mutator-like transposase domain-containing protein</fullName>
    </recommendedName>
</protein>
<dbReference type="InterPro" id="IPR049012">
    <property type="entry name" value="Mutator_transp_dom"/>
</dbReference>
<feature type="compositionally biased region" description="Basic and acidic residues" evidence="1">
    <location>
        <begin position="216"/>
        <end position="229"/>
    </location>
</feature>
<evidence type="ECO:0000313" key="3">
    <source>
        <dbReference type="EMBL" id="KAH3840279.1"/>
    </source>
</evidence>
<organism evidence="3 4">
    <name type="scientific">Dreissena polymorpha</name>
    <name type="common">Zebra mussel</name>
    <name type="synonym">Mytilus polymorpha</name>
    <dbReference type="NCBI Taxonomy" id="45954"/>
    <lineage>
        <taxon>Eukaryota</taxon>
        <taxon>Metazoa</taxon>
        <taxon>Spiralia</taxon>
        <taxon>Lophotrochozoa</taxon>
        <taxon>Mollusca</taxon>
        <taxon>Bivalvia</taxon>
        <taxon>Autobranchia</taxon>
        <taxon>Heteroconchia</taxon>
        <taxon>Euheterodonta</taxon>
        <taxon>Imparidentia</taxon>
        <taxon>Neoheterodontei</taxon>
        <taxon>Myida</taxon>
        <taxon>Dreissenoidea</taxon>
        <taxon>Dreissenidae</taxon>
        <taxon>Dreissena</taxon>
    </lineage>
</organism>
<gene>
    <name evidence="3" type="ORF">DPMN_113726</name>
</gene>
<proteinExistence type="predicted"/>
<dbReference type="Proteomes" id="UP000828390">
    <property type="component" value="Unassembled WGS sequence"/>
</dbReference>
<evidence type="ECO:0000259" key="2">
    <source>
        <dbReference type="Pfam" id="PF20700"/>
    </source>
</evidence>
<dbReference type="EMBL" id="JAIWYP010000004">
    <property type="protein sequence ID" value="KAH3840279.1"/>
    <property type="molecule type" value="Genomic_DNA"/>
</dbReference>
<comment type="caution">
    <text evidence="3">The sequence shown here is derived from an EMBL/GenBank/DDBJ whole genome shotgun (WGS) entry which is preliminary data.</text>
</comment>
<dbReference type="AlphaFoldDB" id="A0A9D4KIT5"/>
<reference evidence="3" key="2">
    <citation type="submission" date="2020-11" db="EMBL/GenBank/DDBJ databases">
        <authorList>
            <person name="McCartney M.A."/>
            <person name="Auch B."/>
            <person name="Kono T."/>
            <person name="Mallez S."/>
            <person name="Becker A."/>
            <person name="Gohl D.M."/>
            <person name="Silverstein K.A.T."/>
            <person name="Koren S."/>
            <person name="Bechman K.B."/>
            <person name="Herman A."/>
            <person name="Abrahante J.E."/>
            <person name="Garbe J."/>
        </authorList>
    </citation>
    <scope>NUCLEOTIDE SEQUENCE</scope>
    <source>
        <strain evidence="3">Duluth1</strain>
        <tissue evidence="3">Whole animal</tissue>
    </source>
</reference>
<evidence type="ECO:0000256" key="1">
    <source>
        <dbReference type="SAM" id="MobiDB-lite"/>
    </source>
</evidence>
<dbReference type="Pfam" id="PF20700">
    <property type="entry name" value="Mutator"/>
    <property type="match status" value="1"/>
</dbReference>